<feature type="domain" description="C2H2-type" evidence="1">
    <location>
        <begin position="316"/>
        <end position="336"/>
    </location>
</feature>
<dbReference type="InterPro" id="IPR013087">
    <property type="entry name" value="Znf_C2H2_type"/>
</dbReference>
<dbReference type="SUPFAM" id="SSF57667">
    <property type="entry name" value="beta-beta-alpha zinc fingers"/>
    <property type="match status" value="1"/>
</dbReference>
<dbReference type="Proteomes" id="UP001329430">
    <property type="component" value="Chromosome 10"/>
</dbReference>
<proteinExistence type="predicted"/>
<accession>A0AAN7V2Z3</accession>
<evidence type="ECO:0000313" key="3">
    <source>
        <dbReference type="Proteomes" id="UP001329430"/>
    </source>
</evidence>
<reference evidence="2 3" key="1">
    <citation type="journal article" date="2024" name="Insects">
        <title>An Improved Chromosome-Level Genome Assembly of the Firefly Pyrocoelia pectoralis.</title>
        <authorList>
            <person name="Fu X."/>
            <person name="Meyer-Rochow V.B."/>
            <person name="Ballantyne L."/>
            <person name="Zhu X."/>
        </authorList>
    </citation>
    <scope>NUCLEOTIDE SEQUENCE [LARGE SCALE GENOMIC DNA]</scope>
    <source>
        <strain evidence="2">XCY_ONT2</strain>
    </source>
</reference>
<dbReference type="SMART" id="SM00868">
    <property type="entry name" value="zf-AD"/>
    <property type="match status" value="1"/>
</dbReference>
<gene>
    <name evidence="2" type="ORF">RI129_012526</name>
</gene>
<keyword evidence="3" id="KW-1185">Reference proteome</keyword>
<protein>
    <recommendedName>
        <fullName evidence="1">C2H2-type domain-containing protein</fullName>
    </recommendedName>
</protein>
<sequence>MDLSTFTCRTCLTMYDINEMVANPSNLKLQIETCIPELTLGIINDYVVCRECIQSLISAYKFKKMCLETEEKIYNYMLCSSCKSKSVDINSVVQWDALKNSPIESIDLVDSSSEASETINLDTDDDSLEEHDMNDDFKEFVEKEATPANNYQKLCEIENQFAAYSIDEFYSKGVVKLPECSVVLDHLSQDLIRKYCVNTSVNTINKKTRVTFKSKTSKVNHVKTKFHRKKSNNVTSSRASLRLQSDRYQCTKCSYFTMYEESLFYHLKRHNQKCTKLRTADCATLKCVECNYETHSDQYLISHYITEHFDRPPFLCKLCKSSFNLPILLINHLIGHSEKCAEIETEHNYAIT</sequence>
<evidence type="ECO:0000259" key="1">
    <source>
        <dbReference type="PROSITE" id="PS00028"/>
    </source>
</evidence>
<comment type="caution">
    <text evidence="2">The sequence shown here is derived from an EMBL/GenBank/DDBJ whole genome shotgun (WGS) entry which is preliminary data.</text>
</comment>
<dbReference type="AlphaFoldDB" id="A0AAN7V2Z3"/>
<dbReference type="InterPro" id="IPR012934">
    <property type="entry name" value="Znf_AD"/>
</dbReference>
<dbReference type="SMART" id="SM00355">
    <property type="entry name" value="ZnF_C2H2"/>
    <property type="match status" value="3"/>
</dbReference>
<name>A0AAN7V2Z3_9COLE</name>
<dbReference type="EMBL" id="JAVRBK010000010">
    <property type="protein sequence ID" value="KAK5638231.1"/>
    <property type="molecule type" value="Genomic_DNA"/>
</dbReference>
<dbReference type="Gene3D" id="3.30.160.60">
    <property type="entry name" value="Classic Zinc Finger"/>
    <property type="match status" value="1"/>
</dbReference>
<dbReference type="GO" id="GO:0005634">
    <property type="term" value="C:nucleus"/>
    <property type="evidence" value="ECO:0007669"/>
    <property type="project" value="InterPro"/>
</dbReference>
<dbReference type="PROSITE" id="PS00028">
    <property type="entry name" value="ZINC_FINGER_C2H2_1"/>
    <property type="match status" value="1"/>
</dbReference>
<organism evidence="2 3">
    <name type="scientific">Pyrocoelia pectoralis</name>
    <dbReference type="NCBI Taxonomy" id="417401"/>
    <lineage>
        <taxon>Eukaryota</taxon>
        <taxon>Metazoa</taxon>
        <taxon>Ecdysozoa</taxon>
        <taxon>Arthropoda</taxon>
        <taxon>Hexapoda</taxon>
        <taxon>Insecta</taxon>
        <taxon>Pterygota</taxon>
        <taxon>Neoptera</taxon>
        <taxon>Endopterygota</taxon>
        <taxon>Coleoptera</taxon>
        <taxon>Polyphaga</taxon>
        <taxon>Elateriformia</taxon>
        <taxon>Elateroidea</taxon>
        <taxon>Lampyridae</taxon>
        <taxon>Lampyrinae</taxon>
        <taxon>Pyrocoelia</taxon>
    </lineage>
</organism>
<evidence type="ECO:0000313" key="2">
    <source>
        <dbReference type="EMBL" id="KAK5638231.1"/>
    </source>
</evidence>
<dbReference type="GO" id="GO:0008270">
    <property type="term" value="F:zinc ion binding"/>
    <property type="evidence" value="ECO:0007669"/>
    <property type="project" value="InterPro"/>
</dbReference>
<dbReference type="InterPro" id="IPR036236">
    <property type="entry name" value="Znf_C2H2_sf"/>
</dbReference>